<proteinExistence type="predicted"/>
<dbReference type="EMBL" id="CAMAPF010001184">
    <property type="protein sequence ID" value="CAH9148517.1"/>
    <property type="molecule type" value="Genomic_DNA"/>
</dbReference>
<dbReference type="PANTHER" id="PTHR35107">
    <property type="entry name" value="EXPRESSED PROTEIN"/>
    <property type="match status" value="1"/>
</dbReference>
<keyword evidence="1" id="KW-0812">Transmembrane</keyword>
<protein>
    <submittedName>
        <fullName evidence="3">Uncharacterized protein</fullName>
    </submittedName>
</protein>
<name>A0AAV0DEZ5_9ASTE</name>
<keyword evidence="2" id="KW-0732">Signal</keyword>
<feature type="chain" id="PRO_5044713344" evidence="2">
    <location>
        <begin position="24"/>
        <end position="215"/>
    </location>
</feature>
<reference evidence="3" key="1">
    <citation type="submission" date="2022-07" db="EMBL/GenBank/DDBJ databases">
        <authorList>
            <person name="Macas J."/>
            <person name="Novak P."/>
            <person name="Neumann P."/>
        </authorList>
    </citation>
    <scope>NUCLEOTIDE SEQUENCE</scope>
</reference>
<evidence type="ECO:0000313" key="3">
    <source>
        <dbReference type="EMBL" id="CAH9098355.1"/>
    </source>
</evidence>
<organism evidence="3 5">
    <name type="scientific">Cuscuta epithymum</name>
    <dbReference type="NCBI Taxonomy" id="186058"/>
    <lineage>
        <taxon>Eukaryota</taxon>
        <taxon>Viridiplantae</taxon>
        <taxon>Streptophyta</taxon>
        <taxon>Embryophyta</taxon>
        <taxon>Tracheophyta</taxon>
        <taxon>Spermatophyta</taxon>
        <taxon>Magnoliopsida</taxon>
        <taxon>eudicotyledons</taxon>
        <taxon>Gunneridae</taxon>
        <taxon>Pentapetalae</taxon>
        <taxon>asterids</taxon>
        <taxon>lamiids</taxon>
        <taxon>Solanales</taxon>
        <taxon>Convolvulaceae</taxon>
        <taxon>Cuscuteae</taxon>
        <taxon>Cuscuta</taxon>
        <taxon>Cuscuta subgen. Cuscuta</taxon>
    </lineage>
</organism>
<dbReference type="AlphaFoldDB" id="A0AAV0DEZ5"/>
<dbReference type="Proteomes" id="UP001152523">
    <property type="component" value="Unassembled WGS sequence"/>
</dbReference>
<feature type="transmembrane region" description="Helical" evidence="1">
    <location>
        <begin position="137"/>
        <end position="162"/>
    </location>
</feature>
<dbReference type="EMBL" id="CAMAPF010000099">
    <property type="protein sequence ID" value="CAH9098355.1"/>
    <property type="molecule type" value="Genomic_DNA"/>
</dbReference>
<evidence type="ECO:0000313" key="5">
    <source>
        <dbReference type="Proteomes" id="UP001152523"/>
    </source>
</evidence>
<comment type="caution">
    <text evidence="3">The sequence shown here is derived from an EMBL/GenBank/DDBJ whole genome shotgun (WGS) entry which is preliminary data.</text>
</comment>
<accession>A0AAV0DEZ5</accession>
<keyword evidence="5" id="KW-1185">Reference proteome</keyword>
<gene>
    <name evidence="3" type="ORF">CEPIT_LOCUS14367</name>
    <name evidence="4" type="ORF">CEPIT_LOCUS44572</name>
</gene>
<sequence>MATSSTLPSLALALALLAVTATARPCKTLYFFSSTSFYPTTTTTVSESSNLYPQFRPQNPRSLTFLFTSARIPVEDWKFVPSRTSFVFRDPFSGVEEQVDEAGAEDVPKRFSSSASIIPSDLYSSVSSSIRDRTKDIMSVVGALLFGVGCGALTAATMYLIWSLFWPHGFDFEDSDDEFDDDDIAAQKRAGYIAIPAKVVDDDLKKPAPPTKEVV</sequence>
<evidence type="ECO:0000256" key="2">
    <source>
        <dbReference type="SAM" id="SignalP"/>
    </source>
</evidence>
<dbReference type="PANTHER" id="PTHR35107:SF2">
    <property type="entry name" value="EXPRESSED PROTEIN"/>
    <property type="match status" value="1"/>
</dbReference>
<feature type="signal peptide" evidence="2">
    <location>
        <begin position="1"/>
        <end position="23"/>
    </location>
</feature>
<evidence type="ECO:0000313" key="4">
    <source>
        <dbReference type="EMBL" id="CAH9148517.1"/>
    </source>
</evidence>
<keyword evidence="1" id="KW-0472">Membrane</keyword>
<keyword evidence="1" id="KW-1133">Transmembrane helix</keyword>
<evidence type="ECO:0000256" key="1">
    <source>
        <dbReference type="SAM" id="Phobius"/>
    </source>
</evidence>